<gene>
    <name evidence="5" type="primary">snt-5</name>
    <name evidence="5" type="ordered locus">TTX_0596</name>
</gene>
<dbReference type="eggNOG" id="arCOG00666">
    <property type="taxonomic scope" value="Archaea"/>
</dbReference>
<dbReference type="InterPro" id="IPR011004">
    <property type="entry name" value="Trimer_LpxA-like_sf"/>
</dbReference>
<sequence length="359" mass="39074">MIDRVVVLAGGFATRLRPLSYTRAKPLFPILDKPLIDWILERARDIAPAVISARYLAHMIREHISRRWGGAATVVEESRPMGDGGALAHVAESLNISGAVMVVNGDVFTDADYRAVLDAHKRAGGVATMMLVEVSPESVSKYGIAVLDDSMRLIEFVEKPKEPPAGSRLANAGIYVFEPEVFKLIPRRRGEVKIAKDIIPELLRRGDIYAFIHRGIWHDIGTPADYLKANYAALDKWGSKEVDKPGIDITPPVYIGEGSIVEEGASLGPYVVLGQGAKVGRYARLKNSVLMRAATVEPGAYISGSIIGEETYIGRWARVLESVVADGVYIKDEVYVGRGSAIGPNREVVEDVPDGSMLP</sequence>
<dbReference type="PATRIC" id="fig|768679.9.peg.610"/>
<dbReference type="Gene3D" id="2.160.10.10">
    <property type="entry name" value="Hexapeptide repeat proteins"/>
    <property type="match status" value="1"/>
</dbReference>
<feature type="domain" description="Nucleotidyl transferase" evidence="3">
    <location>
        <begin position="5"/>
        <end position="234"/>
    </location>
</feature>
<dbReference type="SUPFAM" id="SSF53448">
    <property type="entry name" value="Nucleotide-diphospho-sugar transferases"/>
    <property type="match status" value="1"/>
</dbReference>
<reference evidence="5 6" key="1">
    <citation type="journal article" date="2011" name="PLoS ONE">
        <title>The complete genome sequence of Thermoproteus tenax: a physiologically versatile member of the Crenarchaeota.</title>
        <authorList>
            <person name="Siebers B."/>
            <person name="Zaparty M."/>
            <person name="Raddatz G."/>
            <person name="Tjaden B."/>
            <person name="Albers S.V."/>
            <person name="Bell S.D."/>
            <person name="Blombach F."/>
            <person name="Kletzin A."/>
            <person name="Kyrpides N."/>
            <person name="Lanz C."/>
            <person name="Plagens A."/>
            <person name="Rampp M."/>
            <person name="Rosinus A."/>
            <person name="von Jan M."/>
            <person name="Makarova K.S."/>
            <person name="Klenk H.P."/>
            <person name="Schuster S.C."/>
            <person name="Hensel R."/>
        </authorList>
    </citation>
    <scope>NUCLEOTIDE SEQUENCE [LARGE SCALE GENOMIC DNA]</scope>
    <source>
        <strain evidence="6">ATCC 35583 / DSM 2078 / JCM 9277 / NBRC 100435 / Kra 1</strain>
    </source>
</reference>
<protein>
    <submittedName>
        <fullName evidence="5">Sugar phosphate nucleotidyl transferase</fullName>
        <ecNumber evidence="5">2.7.7.-</ecNumber>
    </submittedName>
</protein>
<dbReference type="EC" id="2.7.7.-" evidence="5"/>
<dbReference type="AlphaFoldDB" id="G4RNW5"/>
<accession>G4RNW5</accession>
<dbReference type="Gene3D" id="3.90.550.10">
    <property type="entry name" value="Spore Coat Polysaccharide Biosynthesis Protein SpsA, Chain A"/>
    <property type="match status" value="1"/>
</dbReference>
<keyword evidence="6" id="KW-1185">Reference proteome</keyword>
<dbReference type="KEGG" id="ttn:TTX_0596"/>
<dbReference type="InterPro" id="IPR005835">
    <property type="entry name" value="NTP_transferase_dom"/>
</dbReference>
<dbReference type="InterPro" id="IPR050486">
    <property type="entry name" value="Mannose-1P_guanyltransferase"/>
</dbReference>
<dbReference type="HOGENOM" id="CLU_029499_0_2_2"/>
<evidence type="ECO:0000259" key="3">
    <source>
        <dbReference type="Pfam" id="PF00483"/>
    </source>
</evidence>
<dbReference type="PROSITE" id="PS00101">
    <property type="entry name" value="HEXAPEP_TRANSFERASES"/>
    <property type="match status" value="1"/>
</dbReference>
<evidence type="ECO:0000259" key="4">
    <source>
        <dbReference type="Pfam" id="PF25087"/>
    </source>
</evidence>
<dbReference type="InterPro" id="IPR056729">
    <property type="entry name" value="GMPPB_C"/>
</dbReference>
<keyword evidence="5" id="KW-0548">Nucleotidyltransferase</keyword>
<proteinExistence type="inferred from homology"/>
<dbReference type="CDD" id="cd04181">
    <property type="entry name" value="NTP_transferase"/>
    <property type="match status" value="1"/>
</dbReference>
<keyword evidence="2 5" id="KW-0808">Transferase</keyword>
<dbReference type="PANTHER" id="PTHR22572">
    <property type="entry name" value="SUGAR-1-PHOSPHATE GUANYL TRANSFERASE"/>
    <property type="match status" value="1"/>
</dbReference>
<dbReference type="InterPro" id="IPR018357">
    <property type="entry name" value="Hexapep_transf_CS"/>
</dbReference>
<dbReference type="GO" id="GO:0016779">
    <property type="term" value="F:nucleotidyltransferase activity"/>
    <property type="evidence" value="ECO:0007669"/>
    <property type="project" value="UniProtKB-KW"/>
</dbReference>
<dbReference type="STRING" id="768679.TTX_0596"/>
<dbReference type="InterPro" id="IPR029044">
    <property type="entry name" value="Nucleotide-diphossugar_trans"/>
</dbReference>
<dbReference type="PaxDb" id="768679-TTX_0596"/>
<feature type="domain" description="Mannose-1-phosphate guanyltransferase C-terminal" evidence="4">
    <location>
        <begin position="249"/>
        <end position="354"/>
    </location>
</feature>
<dbReference type="GeneID" id="11263595"/>
<dbReference type="EMBL" id="FN869859">
    <property type="protein sequence ID" value="CCC81259.1"/>
    <property type="molecule type" value="Genomic_DNA"/>
</dbReference>
<dbReference type="Pfam" id="PF00483">
    <property type="entry name" value="NTP_transferase"/>
    <property type="match status" value="1"/>
</dbReference>
<organism evidence="5 6">
    <name type="scientific">Thermoproteus tenax (strain ATCC 35583 / DSM 2078 / JCM 9277 / NBRC 100435 / Kra 1)</name>
    <dbReference type="NCBI Taxonomy" id="768679"/>
    <lineage>
        <taxon>Archaea</taxon>
        <taxon>Thermoproteota</taxon>
        <taxon>Thermoprotei</taxon>
        <taxon>Thermoproteales</taxon>
        <taxon>Thermoproteaceae</taxon>
        <taxon>Thermoproteus</taxon>
    </lineage>
</organism>
<comment type="similarity">
    <text evidence="1">Belongs to the transferase hexapeptide repeat family.</text>
</comment>
<name>G4RNW5_THETK</name>
<evidence type="ECO:0000313" key="5">
    <source>
        <dbReference type="EMBL" id="CCC81259.1"/>
    </source>
</evidence>
<dbReference type="RefSeq" id="WP_014126516.1">
    <property type="nucleotide sequence ID" value="NC_016070.1"/>
</dbReference>
<dbReference type="SUPFAM" id="SSF51161">
    <property type="entry name" value="Trimeric LpxA-like enzymes"/>
    <property type="match status" value="1"/>
</dbReference>
<dbReference type="Pfam" id="PF25087">
    <property type="entry name" value="GMPPB_C"/>
    <property type="match status" value="1"/>
</dbReference>
<evidence type="ECO:0000256" key="1">
    <source>
        <dbReference type="ARBA" id="ARBA00007274"/>
    </source>
</evidence>
<evidence type="ECO:0000313" key="6">
    <source>
        <dbReference type="Proteomes" id="UP000002654"/>
    </source>
</evidence>
<evidence type="ECO:0000256" key="2">
    <source>
        <dbReference type="ARBA" id="ARBA00022679"/>
    </source>
</evidence>
<dbReference type="OrthoDB" id="15372at2157"/>
<dbReference type="Proteomes" id="UP000002654">
    <property type="component" value="Chromosome"/>
</dbReference>